<evidence type="ECO:0000256" key="2">
    <source>
        <dbReference type="ARBA" id="ARBA00022729"/>
    </source>
</evidence>
<dbReference type="InterPro" id="IPR032675">
    <property type="entry name" value="LRR_dom_sf"/>
</dbReference>
<organism evidence="7 8">
    <name type="scientific">Artemia franciscana</name>
    <name type="common">Brine shrimp</name>
    <name type="synonym">Artemia sanfranciscana</name>
    <dbReference type="NCBI Taxonomy" id="6661"/>
    <lineage>
        <taxon>Eukaryota</taxon>
        <taxon>Metazoa</taxon>
        <taxon>Ecdysozoa</taxon>
        <taxon>Arthropoda</taxon>
        <taxon>Crustacea</taxon>
        <taxon>Branchiopoda</taxon>
        <taxon>Anostraca</taxon>
        <taxon>Artemiidae</taxon>
        <taxon>Artemia</taxon>
    </lineage>
</organism>
<dbReference type="Pfam" id="PF13516">
    <property type="entry name" value="LRR_6"/>
    <property type="match status" value="1"/>
</dbReference>
<keyword evidence="8" id="KW-1185">Reference proteome</keyword>
<dbReference type="PANTHER" id="PTHR24369">
    <property type="entry name" value="ANTIGEN BSP, PUTATIVE-RELATED"/>
    <property type="match status" value="1"/>
</dbReference>
<dbReference type="FunFam" id="3.80.10.10:FF:001164">
    <property type="entry name" value="GH01279p"/>
    <property type="match status" value="1"/>
</dbReference>
<dbReference type="SMART" id="SM00369">
    <property type="entry name" value="LRR_TYP"/>
    <property type="match status" value="9"/>
</dbReference>
<comment type="caution">
    <text evidence="7">The sequence shown here is derived from an EMBL/GenBank/DDBJ whole genome shotgun (WGS) entry which is preliminary data.</text>
</comment>
<keyword evidence="3" id="KW-0677">Repeat</keyword>
<feature type="transmembrane region" description="Helical" evidence="4">
    <location>
        <begin position="673"/>
        <end position="697"/>
    </location>
</feature>
<sequence length="751" mass="83692">MKYIWFFAVTASLLLEKAHADWSCPKIDENTGIECHCDLPHTLRCTGQPSENVTINQIIAPIRNLPNDKAISLLEISILGLKNLPAELFSNVSLHGVVISSGEINAISPDCFKGLASNLSALGLPNNQLDKIPSFSRHLSDLEQLDLSNNQIKIIPSKTFIGLDRLESLDVSDNKLYRIETSAFSYLRNLKTLSLRGNRMNGTTLTLETLDGLNSLQKLDLRKNLFSGSLGSNFLDGLRKLEVLDMSVNNITALRRGMLNGLEALSSLKLSYNQIDVIEDQAFINLKNLLALDLSHNRIVSVSTGSWTGLSLLKTLDLSHNYLRTIAVDLTVGLTNLKTLVLADNDITGIRSGSLQKHDALENLVLTDNPLSCDCQIRDFVEWLQENDIDVDGGTAVCATPPELENAHLSELKADMLTCTSEEFSSEYDSYEPIISSTGVLRFVNLTQDGAGILVEWDVQTINDVFSCDLLFIYSVDDTHETLIEQLPLSCDSTKLEMSSKLKLMLLAGAILETNSTYRLCLVLLEHHSGDNAALLPSCTDNFVYTGSRVETEGKLAFIVDSNEEYESYSVEPRAELTAFHANVTEIDTISIFMRISTPDCLVYLGIFEYEKIVLYKILNCSVQSITFRNIPTGYFDYEVCTTFENQIDYSSKSSFQQCVITKSPWSVSIENIVLLVAIGFFFMLISILILIFVYFLSRKIFFPLKPALVPNRKSPSRSILYPSMADNDGSYIDDLRQPRPFEISATLIQI</sequence>
<gene>
    <name evidence="7" type="ORF">QYM36_003900</name>
</gene>
<evidence type="ECO:0000256" key="4">
    <source>
        <dbReference type="SAM" id="Phobius"/>
    </source>
</evidence>
<evidence type="ECO:0000313" key="8">
    <source>
        <dbReference type="Proteomes" id="UP001187531"/>
    </source>
</evidence>
<dbReference type="SUPFAM" id="SSF52058">
    <property type="entry name" value="L domain-like"/>
    <property type="match status" value="1"/>
</dbReference>
<dbReference type="EMBL" id="JAVRJZ010000006">
    <property type="protein sequence ID" value="KAK2721741.1"/>
    <property type="molecule type" value="Genomic_DNA"/>
</dbReference>
<dbReference type="SMART" id="SM00082">
    <property type="entry name" value="LRRCT"/>
    <property type="match status" value="1"/>
</dbReference>
<dbReference type="Proteomes" id="UP001187531">
    <property type="component" value="Unassembled WGS sequence"/>
</dbReference>
<dbReference type="GO" id="GO:0005886">
    <property type="term" value="C:plasma membrane"/>
    <property type="evidence" value="ECO:0007669"/>
    <property type="project" value="TreeGrafter"/>
</dbReference>
<evidence type="ECO:0000259" key="6">
    <source>
        <dbReference type="SMART" id="SM00082"/>
    </source>
</evidence>
<dbReference type="PANTHER" id="PTHR24369:SF210">
    <property type="entry name" value="CHAOPTIN-RELATED"/>
    <property type="match status" value="1"/>
</dbReference>
<keyword evidence="2 5" id="KW-0732">Signal</keyword>
<evidence type="ECO:0000256" key="3">
    <source>
        <dbReference type="ARBA" id="ARBA00022737"/>
    </source>
</evidence>
<protein>
    <recommendedName>
        <fullName evidence="6">LRRCT domain-containing protein</fullName>
    </recommendedName>
</protein>
<evidence type="ECO:0000256" key="1">
    <source>
        <dbReference type="ARBA" id="ARBA00022614"/>
    </source>
</evidence>
<proteinExistence type="predicted"/>
<dbReference type="Pfam" id="PF13855">
    <property type="entry name" value="LRR_8"/>
    <property type="match status" value="2"/>
</dbReference>
<dbReference type="InterPro" id="IPR001611">
    <property type="entry name" value="Leu-rich_rpt"/>
</dbReference>
<dbReference type="InterPro" id="IPR003591">
    <property type="entry name" value="Leu-rich_rpt_typical-subtyp"/>
</dbReference>
<dbReference type="SMART" id="SM00365">
    <property type="entry name" value="LRR_SD22"/>
    <property type="match status" value="6"/>
</dbReference>
<keyword evidence="4" id="KW-0812">Transmembrane</keyword>
<evidence type="ECO:0000313" key="7">
    <source>
        <dbReference type="EMBL" id="KAK2721741.1"/>
    </source>
</evidence>
<keyword evidence="1" id="KW-0433">Leucine-rich repeat</keyword>
<reference evidence="7" key="1">
    <citation type="submission" date="2023-07" db="EMBL/GenBank/DDBJ databases">
        <title>Chromosome-level genome assembly of Artemia franciscana.</title>
        <authorList>
            <person name="Jo E."/>
        </authorList>
    </citation>
    <scope>NUCLEOTIDE SEQUENCE</scope>
    <source>
        <tissue evidence="7">Whole body</tissue>
    </source>
</reference>
<feature type="signal peptide" evidence="5">
    <location>
        <begin position="1"/>
        <end position="20"/>
    </location>
</feature>
<name>A0AA88ICN5_ARTSF</name>
<keyword evidence="4" id="KW-1133">Transmembrane helix</keyword>
<evidence type="ECO:0000256" key="5">
    <source>
        <dbReference type="SAM" id="SignalP"/>
    </source>
</evidence>
<dbReference type="PROSITE" id="PS51450">
    <property type="entry name" value="LRR"/>
    <property type="match status" value="4"/>
</dbReference>
<dbReference type="AlphaFoldDB" id="A0AA88ICN5"/>
<accession>A0AA88ICN5</accession>
<dbReference type="PRINTS" id="PR00019">
    <property type="entry name" value="LEURICHRPT"/>
</dbReference>
<keyword evidence="4" id="KW-0472">Membrane</keyword>
<feature type="chain" id="PRO_5041653341" description="LRRCT domain-containing protein" evidence="5">
    <location>
        <begin position="21"/>
        <end position="751"/>
    </location>
</feature>
<dbReference type="InterPro" id="IPR000483">
    <property type="entry name" value="Cys-rich_flank_reg_C"/>
</dbReference>
<feature type="domain" description="LRRCT" evidence="6">
    <location>
        <begin position="369"/>
        <end position="420"/>
    </location>
</feature>
<dbReference type="InterPro" id="IPR050541">
    <property type="entry name" value="LRR_TM_domain-containing"/>
</dbReference>
<dbReference type="Gene3D" id="3.80.10.10">
    <property type="entry name" value="Ribonuclease Inhibitor"/>
    <property type="match status" value="2"/>
</dbReference>